<gene>
    <name evidence="14" type="ORF">SAMN02745119_02314</name>
</gene>
<dbReference type="PROSITE" id="PS51123">
    <property type="entry name" value="OMPA_2"/>
    <property type="match status" value="1"/>
</dbReference>
<dbReference type="Pfam" id="PF00691">
    <property type="entry name" value="OmpA"/>
    <property type="match status" value="1"/>
</dbReference>
<dbReference type="SUPFAM" id="SSF56925">
    <property type="entry name" value="OMPA-like"/>
    <property type="match status" value="1"/>
</dbReference>
<dbReference type="Gene3D" id="3.30.1330.60">
    <property type="entry name" value="OmpA-like domain"/>
    <property type="match status" value="1"/>
</dbReference>
<evidence type="ECO:0000256" key="12">
    <source>
        <dbReference type="SAM" id="SignalP"/>
    </source>
</evidence>
<keyword evidence="2" id="KW-0813">Transport</keyword>
<evidence type="ECO:0000256" key="9">
    <source>
        <dbReference type="ARBA" id="ARBA00023237"/>
    </source>
</evidence>
<feature type="compositionally biased region" description="Basic residues" evidence="11">
    <location>
        <begin position="428"/>
        <end position="446"/>
    </location>
</feature>
<dbReference type="GO" id="GO:0006811">
    <property type="term" value="P:monoatomic ion transport"/>
    <property type="evidence" value="ECO:0007669"/>
    <property type="project" value="UniProtKB-KW"/>
</dbReference>
<evidence type="ECO:0000259" key="13">
    <source>
        <dbReference type="PROSITE" id="PS51123"/>
    </source>
</evidence>
<dbReference type="PANTHER" id="PTHR30329">
    <property type="entry name" value="STATOR ELEMENT OF FLAGELLAR MOTOR COMPLEX"/>
    <property type="match status" value="1"/>
</dbReference>
<dbReference type="AlphaFoldDB" id="A0A1T4Q9M1"/>
<keyword evidence="9" id="KW-0998">Cell outer membrane</keyword>
<evidence type="ECO:0000256" key="7">
    <source>
        <dbReference type="ARBA" id="ARBA00023114"/>
    </source>
</evidence>
<evidence type="ECO:0000256" key="8">
    <source>
        <dbReference type="ARBA" id="ARBA00023136"/>
    </source>
</evidence>
<dbReference type="InterPro" id="IPR006664">
    <property type="entry name" value="OMP_bac"/>
</dbReference>
<dbReference type="Pfam" id="PF13505">
    <property type="entry name" value="OMP_b-brl"/>
    <property type="match status" value="1"/>
</dbReference>
<evidence type="ECO:0000256" key="2">
    <source>
        <dbReference type="ARBA" id="ARBA00022448"/>
    </source>
</evidence>
<organism evidence="14 15">
    <name type="scientific">Trichlorobacter thiogenes</name>
    <dbReference type="NCBI Taxonomy" id="115783"/>
    <lineage>
        <taxon>Bacteria</taxon>
        <taxon>Pseudomonadati</taxon>
        <taxon>Thermodesulfobacteriota</taxon>
        <taxon>Desulfuromonadia</taxon>
        <taxon>Geobacterales</taxon>
        <taxon>Geobacteraceae</taxon>
        <taxon>Trichlorobacter</taxon>
    </lineage>
</organism>
<dbReference type="InterPro" id="IPR050330">
    <property type="entry name" value="Bact_OuterMem_StrucFunc"/>
</dbReference>
<name>A0A1T4Q9M1_9BACT</name>
<dbReference type="Proteomes" id="UP000190102">
    <property type="component" value="Unassembled WGS sequence"/>
</dbReference>
<reference evidence="15" key="1">
    <citation type="submission" date="2017-02" db="EMBL/GenBank/DDBJ databases">
        <authorList>
            <person name="Varghese N."/>
            <person name="Submissions S."/>
        </authorList>
    </citation>
    <scope>NUCLEOTIDE SEQUENCE [LARGE SCALE GENOMIC DNA]</scope>
    <source>
        <strain evidence="15">ATCC BAA-34</strain>
    </source>
</reference>
<keyword evidence="15" id="KW-1185">Reference proteome</keyword>
<dbReference type="OrthoDB" id="5482786at2"/>
<protein>
    <submittedName>
        <fullName evidence="14">OmpA-OmpF porin, OOP family</fullName>
    </submittedName>
</protein>
<dbReference type="STRING" id="115783.SAMN02745119_02314"/>
<dbReference type="InterPro" id="IPR027385">
    <property type="entry name" value="Beta-barrel_OMP"/>
</dbReference>
<evidence type="ECO:0000256" key="10">
    <source>
        <dbReference type="PROSITE-ProRule" id="PRU00473"/>
    </source>
</evidence>
<feature type="domain" description="OmpA-like" evidence="13">
    <location>
        <begin position="297"/>
        <end position="415"/>
    </location>
</feature>
<keyword evidence="6" id="KW-0406">Ion transport</keyword>
<dbReference type="CDD" id="cd07185">
    <property type="entry name" value="OmpA_C-like"/>
    <property type="match status" value="1"/>
</dbReference>
<dbReference type="InterPro" id="IPR011250">
    <property type="entry name" value="OMP/PagP_B-barrel"/>
</dbReference>
<evidence type="ECO:0000313" key="14">
    <source>
        <dbReference type="EMBL" id="SKA00429.1"/>
    </source>
</evidence>
<accession>A0A1T4Q9M1</accession>
<dbReference type="InterPro" id="IPR006665">
    <property type="entry name" value="OmpA-like"/>
</dbReference>
<evidence type="ECO:0000256" key="3">
    <source>
        <dbReference type="ARBA" id="ARBA00022452"/>
    </source>
</evidence>
<keyword evidence="8 10" id="KW-0472">Membrane</keyword>
<dbReference type="InterPro" id="IPR030820">
    <property type="entry name" value="OMP_myx_plus_Proteobacteria"/>
</dbReference>
<sequence>MRKTGIVAALLLMGLSQAAFAENRGETVTFAPYVGGYTFQGDQHLETSPVLGFRLGYNFTENWALEGVIDYLKTEGTRTNNKAEMVRYGGDLLYNFMPKSSFVPYLAVGAGGLKFTSGGYPDQRFVGNYGGGAKWFMTENVALRGDVRGLNYQYEKKWKTNVEYTLGLHIAVGAPKPAPAPVVVAEPVVEAVAPKAAPVVVTPPPAPAPTSKLTAEPATLEKGKTTTLTWSSANTSGCEIQPGIGPVPASGSKVITPAANTSYTLTCNGEGGKTATSVAGVEVTEPVVEAAAAKASAVAAGTRLALKVNFDTGKSIIKKQYYDELKQVGDGLNEHKNLKGVIEGHTDNVGNAKANQQLSQRRANAVRDYIVKNFKIDKKRLSAKGFGQTKPVADNATAEGRAQNRRIEAAFEEIPNFKADADQQPAKPVKKAVKKKVAKKKAAAKQ</sequence>
<keyword evidence="7" id="KW-0626">Porin</keyword>
<dbReference type="RefSeq" id="WP_078790586.1">
    <property type="nucleotide sequence ID" value="NZ_FUWR01000012.1"/>
</dbReference>
<dbReference type="PROSITE" id="PS01068">
    <property type="entry name" value="OMPA_1"/>
    <property type="match status" value="1"/>
</dbReference>
<evidence type="ECO:0000256" key="1">
    <source>
        <dbReference type="ARBA" id="ARBA00004571"/>
    </source>
</evidence>
<evidence type="ECO:0000256" key="5">
    <source>
        <dbReference type="ARBA" id="ARBA00022729"/>
    </source>
</evidence>
<keyword evidence="4" id="KW-0812">Transmembrane</keyword>
<feature type="region of interest" description="Disordered" evidence="11">
    <location>
        <begin position="416"/>
        <end position="446"/>
    </location>
</feature>
<proteinExistence type="predicted"/>
<dbReference type="PRINTS" id="PR01021">
    <property type="entry name" value="OMPADOMAIN"/>
</dbReference>
<dbReference type="NCBIfam" id="TIGR04565">
    <property type="entry name" value="OMP_myx_plus"/>
    <property type="match status" value="1"/>
</dbReference>
<dbReference type="EMBL" id="FUWR01000012">
    <property type="protein sequence ID" value="SKA00429.1"/>
    <property type="molecule type" value="Genomic_DNA"/>
</dbReference>
<dbReference type="PANTHER" id="PTHR30329:SF21">
    <property type="entry name" value="LIPOPROTEIN YIAD-RELATED"/>
    <property type="match status" value="1"/>
</dbReference>
<feature type="signal peptide" evidence="12">
    <location>
        <begin position="1"/>
        <end position="21"/>
    </location>
</feature>
<dbReference type="GO" id="GO:0009279">
    <property type="term" value="C:cell outer membrane"/>
    <property type="evidence" value="ECO:0007669"/>
    <property type="project" value="UniProtKB-SubCell"/>
</dbReference>
<dbReference type="GO" id="GO:0015288">
    <property type="term" value="F:porin activity"/>
    <property type="evidence" value="ECO:0007669"/>
    <property type="project" value="UniProtKB-KW"/>
</dbReference>
<comment type="subcellular location">
    <subcellularLocation>
        <location evidence="1">Cell outer membrane</location>
        <topology evidence="1">Multi-pass membrane protein</topology>
    </subcellularLocation>
</comment>
<evidence type="ECO:0000256" key="11">
    <source>
        <dbReference type="SAM" id="MobiDB-lite"/>
    </source>
</evidence>
<dbReference type="Gene3D" id="2.40.160.20">
    <property type="match status" value="1"/>
</dbReference>
<feature type="chain" id="PRO_5013227713" evidence="12">
    <location>
        <begin position="22"/>
        <end position="446"/>
    </location>
</feature>
<evidence type="ECO:0000256" key="6">
    <source>
        <dbReference type="ARBA" id="ARBA00023065"/>
    </source>
</evidence>
<dbReference type="InterPro" id="IPR006690">
    <property type="entry name" value="OMPA-like_CS"/>
</dbReference>
<keyword evidence="5 12" id="KW-0732">Signal</keyword>
<dbReference type="GO" id="GO:0046930">
    <property type="term" value="C:pore complex"/>
    <property type="evidence" value="ECO:0007669"/>
    <property type="project" value="UniProtKB-KW"/>
</dbReference>
<keyword evidence="3" id="KW-1134">Transmembrane beta strand</keyword>
<dbReference type="SUPFAM" id="SSF103088">
    <property type="entry name" value="OmpA-like"/>
    <property type="match status" value="1"/>
</dbReference>
<dbReference type="InterPro" id="IPR036737">
    <property type="entry name" value="OmpA-like_sf"/>
</dbReference>
<evidence type="ECO:0000256" key="4">
    <source>
        <dbReference type="ARBA" id="ARBA00022692"/>
    </source>
</evidence>
<evidence type="ECO:0000313" key="15">
    <source>
        <dbReference type="Proteomes" id="UP000190102"/>
    </source>
</evidence>